<dbReference type="PANTHER" id="PTHR45661">
    <property type="entry name" value="SURFACE ANTIGEN"/>
    <property type="match status" value="1"/>
</dbReference>
<accession>A0A3E4Z7S0</accession>
<evidence type="ECO:0000313" key="2">
    <source>
        <dbReference type="EMBL" id="RGM90930.1"/>
    </source>
</evidence>
<gene>
    <name evidence="3" type="ORF">DWZ34_08980</name>
    <name evidence="2" type="ORF">DXB87_09435</name>
</gene>
<feature type="compositionally biased region" description="Low complexity" evidence="1">
    <location>
        <begin position="57"/>
        <end position="66"/>
    </location>
</feature>
<comment type="caution">
    <text evidence="2">The sequence shown here is derived from an EMBL/GenBank/DDBJ whole genome shotgun (WGS) entry which is preliminary data.</text>
</comment>
<dbReference type="Proteomes" id="UP000285109">
    <property type="component" value="Unassembled WGS sequence"/>
</dbReference>
<dbReference type="AlphaFoldDB" id="A0A3E4Z7S0"/>
<evidence type="ECO:0000313" key="3">
    <source>
        <dbReference type="EMBL" id="RHM96550.1"/>
    </source>
</evidence>
<dbReference type="InterPro" id="IPR053139">
    <property type="entry name" value="Surface_bspA-like"/>
</dbReference>
<reference evidence="4 5" key="1">
    <citation type="submission" date="2018-08" db="EMBL/GenBank/DDBJ databases">
        <title>A genome reference for cultivated species of the human gut microbiota.</title>
        <authorList>
            <person name="Zou Y."/>
            <person name="Xue W."/>
            <person name="Luo G."/>
        </authorList>
    </citation>
    <scope>NUCLEOTIDE SEQUENCE [LARGE SCALE GENOMIC DNA]</scope>
    <source>
        <strain evidence="3 5">AF31-28B-AC</strain>
        <strain evidence="2 4">OM06-2</strain>
    </source>
</reference>
<dbReference type="EMBL" id="QSTW01000011">
    <property type="protein sequence ID" value="RGM90930.1"/>
    <property type="molecule type" value="Genomic_DNA"/>
</dbReference>
<dbReference type="PANTHER" id="PTHR45661:SF3">
    <property type="entry name" value="IG-LIKE DOMAIN-CONTAINING PROTEIN"/>
    <property type="match status" value="1"/>
</dbReference>
<evidence type="ECO:0000256" key="1">
    <source>
        <dbReference type="SAM" id="MobiDB-lite"/>
    </source>
</evidence>
<dbReference type="SUPFAM" id="SSF52058">
    <property type="entry name" value="L domain-like"/>
    <property type="match status" value="1"/>
</dbReference>
<feature type="compositionally biased region" description="Acidic residues" evidence="1">
    <location>
        <begin position="47"/>
        <end position="56"/>
    </location>
</feature>
<evidence type="ECO:0000313" key="5">
    <source>
        <dbReference type="Proteomes" id="UP000285109"/>
    </source>
</evidence>
<dbReference type="InterPro" id="IPR032675">
    <property type="entry name" value="LRR_dom_sf"/>
</dbReference>
<protein>
    <recommendedName>
        <fullName evidence="6">Leucine-rich repeat domain-containing protein</fullName>
    </recommendedName>
</protein>
<dbReference type="Gene3D" id="3.80.10.10">
    <property type="entry name" value="Ribonuclease Inhibitor"/>
    <property type="match status" value="2"/>
</dbReference>
<organism evidence="2 4">
    <name type="scientific">Phocaeicola plebeius</name>
    <dbReference type="NCBI Taxonomy" id="310297"/>
    <lineage>
        <taxon>Bacteria</taxon>
        <taxon>Pseudomonadati</taxon>
        <taxon>Bacteroidota</taxon>
        <taxon>Bacteroidia</taxon>
        <taxon>Bacteroidales</taxon>
        <taxon>Bacteroidaceae</taxon>
        <taxon>Phocaeicola</taxon>
    </lineage>
</organism>
<dbReference type="Proteomes" id="UP000260814">
    <property type="component" value="Unassembled WGS sequence"/>
</dbReference>
<dbReference type="RefSeq" id="WP_117701974.1">
    <property type="nucleotide sequence ID" value="NZ_DBFVLJ010000003.1"/>
</dbReference>
<evidence type="ECO:0000313" key="4">
    <source>
        <dbReference type="Proteomes" id="UP000260814"/>
    </source>
</evidence>
<proteinExistence type="predicted"/>
<name>A0A3E4Z7S0_9BACT</name>
<evidence type="ECO:0008006" key="6">
    <source>
        <dbReference type="Google" id="ProtNLM"/>
    </source>
</evidence>
<dbReference type="Pfam" id="PF13306">
    <property type="entry name" value="LRR_5"/>
    <property type="match status" value="1"/>
</dbReference>
<dbReference type="EMBL" id="QRQK01000015">
    <property type="protein sequence ID" value="RHM96550.1"/>
    <property type="molecule type" value="Genomic_DNA"/>
</dbReference>
<sequence length="702" mass="77132">MNKSKATTALKSLLVSGCALFVWGMTPVFLASTLTSCEKLEDILGGGDEDEDDENGDGSSSGNLNGVGTTDGAAPYFNLETTRIELPAVRDGEGIQVKCQTNIMSMRYVLEKFKKFSEGELTEQEDYSFILENPEYSFYGEEYLQYYTNYSSEKQTDNLLIYATDKDSLLATIPIEQAAAPHISVTKADAGVNEITLTLEGQNDSRFYSTYISTDSIPLFEVIQDLKNGGSGLPFEYLFDLQSQPTCTFSGLTEATKYYIYLQGGTEPGPLCGVSLYTVTTAMRGKEDALIMKYALNNLNNRTVYLPFEGRVKGVIDWGDGVTEVLDKSYVYSADLSHAYAQGAESTVEVAFRGTVETLATNNSTKGEVLKASLTGITQWGTPELKKLSLQDAIALKHLAADTKGALSAITDFTSSFDGCTSLKSIPEGLFAMATSARNFDYTFKDCTSLTSLPSDLFAHNAQAITFNGTFYRCEKLETLPESLFAGTPAAHSLNEIFYGCTALKELPANLFKGHYNLGYLECAFAGCTSLTSLPEGLFEGCSGVRSLGTVYDTRNYALGIFARCTSLKSIPADLFASMTKVTRMPGIFYECKALTEIPEGLFDHNPEVTYISYSFEGCSSLRSVPTGLFDKMRILQSTTRLFYGCQSLTGESPYTLINGEKVHLYERQNHPTEFLEITNHNSTFRNCTNLTDHDSMPSDWR</sequence>
<feature type="region of interest" description="Disordered" evidence="1">
    <location>
        <begin position="44"/>
        <end position="69"/>
    </location>
</feature>
<dbReference type="InterPro" id="IPR026906">
    <property type="entry name" value="LRR_5"/>
</dbReference>